<dbReference type="Proteomes" id="UP000215383">
    <property type="component" value="Chromosome 1"/>
</dbReference>
<dbReference type="InterPro" id="IPR038029">
    <property type="entry name" value="GbiG_N_sf"/>
</dbReference>
<dbReference type="InterPro" id="IPR021745">
    <property type="entry name" value="CbiG_mid"/>
</dbReference>
<keyword evidence="5" id="KW-1185">Reference proteome</keyword>
<dbReference type="PANTHER" id="PTHR37477:SF1">
    <property type="entry name" value="COBALT-PRECORRIN-5A HYDROLASE"/>
    <property type="match status" value="1"/>
</dbReference>
<feature type="domain" description="CobE/GbiG C-terminal" evidence="1">
    <location>
        <begin position="228"/>
        <end position="348"/>
    </location>
</feature>
<dbReference type="InterPro" id="IPR002750">
    <property type="entry name" value="CobE/GbiG_C"/>
</dbReference>
<dbReference type="InterPro" id="IPR021744">
    <property type="entry name" value="CbiG_N"/>
</dbReference>
<accession>A0A239U051</accession>
<proteinExistence type="predicted"/>
<dbReference type="InterPro" id="IPR052553">
    <property type="entry name" value="CbiG_hydrolase"/>
</dbReference>
<evidence type="ECO:0000259" key="1">
    <source>
        <dbReference type="Pfam" id="PF01890"/>
    </source>
</evidence>
<dbReference type="Pfam" id="PF01890">
    <property type="entry name" value="CbiG_C"/>
    <property type="match status" value="1"/>
</dbReference>
<evidence type="ECO:0000313" key="4">
    <source>
        <dbReference type="EMBL" id="SNV02474.1"/>
    </source>
</evidence>
<dbReference type="Pfam" id="PF11760">
    <property type="entry name" value="CbiG_N"/>
    <property type="match status" value="1"/>
</dbReference>
<dbReference type="EMBL" id="LT906446">
    <property type="protein sequence ID" value="SNV02474.1"/>
    <property type="molecule type" value="Genomic_DNA"/>
</dbReference>
<organism evidence="4 5">
    <name type="scientific">Megamonas hypermegale</name>
    <dbReference type="NCBI Taxonomy" id="158847"/>
    <lineage>
        <taxon>Bacteria</taxon>
        <taxon>Bacillati</taxon>
        <taxon>Bacillota</taxon>
        <taxon>Negativicutes</taxon>
        <taxon>Selenomonadales</taxon>
        <taxon>Selenomonadaceae</taxon>
        <taxon>Megamonas</taxon>
    </lineage>
</organism>
<protein>
    <submittedName>
        <fullName evidence="4">Cobalamin biosynthesis protein CbiG</fullName>
    </submittedName>
</protein>
<dbReference type="GO" id="GO:0009236">
    <property type="term" value="P:cobalamin biosynthetic process"/>
    <property type="evidence" value="ECO:0007669"/>
    <property type="project" value="InterPro"/>
</dbReference>
<feature type="domain" description="Cobalamin synthesis G N-terminal" evidence="2">
    <location>
        <begin position="50"/>
        <end position="130"/>
    </location>
</feature>
<dbReference type="PANTHER" id="PTHR37477">
    <property type="entry name" value="COBALT-PRECORRIN-5A HYDROLASE"/>
    <property type="match status" value="1"/>
</dbReference>
<dbReference type="GeneID" id="78507606"/>
<reference evidence="4 5" key="1">
    <citation type="submission" date="2017-06" db="EMBL/GenBank/DDBJ databases">
        <authorList>
            <consortium name="Pathogen Informatics"/>
        </authorList>
    </citation>
    <scope>NUCLEOTIDE SEQUENCE [LARGE SCALE GENOMIC DNA]</scope>
    <source>
        <strain evidence="4 5">NCTC10570</strain>
    </source>
</reference>
<evidence type="ECO:0000259" key="3">
    <source>
        <dbReference type="Pfam" id="PF11761"/>
    </source>
</evidence>
<dbReference type="SUPFAM" id="SSF159664">
    <property type="entry name" value="CobE/GbiG C-terminal domain-like"/>
    <property type="match status" value="1"/>
</dbReference>
<dbReference type="Pfam" id="PF11761">
    <property type="entry name" value="CbiG_mid"/>
    <property type="match status" value="1"/>
</dbReference>
<sequence length="350" mass="39298">MKYALIAVTENGLNLAEKLQLELQDCDIYVKEGRQNLSKNAILFAKMRDLIAEIFYKYQALIFFTSTGIAVRMIAPYIVHKSKDPAVIVVDEQANFAISLLSGHLGGANELTDKVAKILKAVPVITTATDVNKMIAPDVIARKLQLKTIPFSHIKNVNAAMVAGIKVPYYVDEDWQKADEYVKALQQFNITAKKIKMSKLNLSYTPCVFISPKRHIMTNVLMLSPLRLIAGVGCRKNVDKNLIDKAIIEAKKMANCEALEIKNLTSTVVKEHEVGLLQWANEHEVKTHFFANDIMQKMIEKYNLQKSAFVEKQIGIGNVCEAAILSYNEQAKIILPKTKFEKVTVSLAWE</sequence>
<name>A0A239U051_9FIRM</name>
<dbReference type="RefSeq" id="WP_027890425.1">
    <property type="nucleotide sequence ID" value="NZ_LT906446.1"/>
</dbReference>
<evidence type="ECO:0000313" key="5">
    <source>
        <dbReference type="Proteomes" id="UP000215383"/>
    </source>
</evidence>
<gene>
    <name evidence="4" type="ORF">SAMEA4364220_01610</name>
</gene>
<dbReference type="AlphaFoldDB" id="A0A239U051"/>
<dbReference type="eggNOG" id="COG2073">
    <property type="taxonomic scope" value="Bacteria"/>
</dbReference>
<evidence type="ECO:0000259" key="2">
    <source>
        <dbReference type="Pfam" id="PF11760"/>
    </source>
</evidence>
<dbReference type="SUPFAM" id="SSF159672">
    <property type="entry name" value="CbiG N-terminal domain-like"/>
    <property type="match status" value="1"/>
</dbReference>
<dbReference type="InterPro" id="IPR036518">
    <property type="entry name" value="CobE/GbiG_C_sf"/>
</dbReference>
<dbReference type="Gene3D" id="3.40.50.11220">
    <property type="match status" value="1"/>
</dbReference>
<feature type="domain" description="Cobalamin biosynthesis central region" evidence="3">
    <location>
        <begin position="135"/>
        <end position="215"/>
    </location>
</feature>
<dbReference type="Gene3D" id="3.30.420.180">
    <property type="entry name" value="CobE/GbiG C-terminal domain"/>
    <property type="match status" value="1"/>
</dbReference>